<dbReference type="RefSeq" id="WP_209366446.1">
    <property type="nucleotide sequence ID" value="NZ_CP046956.1"/>
</dbReference>
<keyword evidence="3" id="KW-1185">Reference proteome</keyword>
<reference evidence="2 3" key="1">
    <citation type="submission" date="2019-12" db="EMBL/GenBank/DDBJ databases">
        <title>The whole genome sequencing of a strain isolated from a Mars analog, Dalangtan Playa.</title>
        <authorList>
            <person name="Huang T."/>
        </authorList>
    </citation>
    <scope>NUCLEOTIDE SEQUENCE [LARGE SCALE GENOMIC DNA]</scope>
    <source>
        <strain evidence="2 3">DP4-553-S</strain>
    </source>
</reference>
<accession>A0ABX7VQT9</accession>
<dbReference type="SUPFAM" id="SSF52833">
    <property type="entry name" value="Thioredoxin-like"/>
    <property type="match status" value="1"/>
</dbReference>
<protein>
    <submittedName>
        <fullName evidence="2">Redoxin domain-containing protein</fullName>
    </submittedName>
</protein>
<evidence type="ECO:0000256" key="1">
    <source>
        <dbReference type="SAM" id="Phobius"/>
    </source>
</evidence>
<evidence type="ECO:0000313" key="3">
    <source>
        <dbReference type="Proteomes" id="UP000665043"/>
    </source>
</evidence>
<organism evidence="2 3">
    <name type="scientific">Sediminibacillus dalangtanensis</name>
    <dbReference type="NCBI Taxonomy" id="2729421"/>
    <lineage>
        <taxon>Bacteria</taxon>
        <taxon>Bacillati</taxon>
        <taxon>Bacillota</taxon>
        <taxon>Bacilli</taxon>
        <taxon>Bacillales</taxon>
        <taxon>Bacillaceae</taxon>
        <taxon>Sediminibacillus</taxon>
    </lineage>
</organism>
<sequence length="181" mass="21223">MENLLLTITLILLVANLSVMYYMLKYNSHFLKQIQSIKGIQFNTLEQGEQAPIFRIHDQNGNKIVTKKLFFGEKNTLLLFINTKCPKCKEILRQLKIIEKHYNLNILVINNDEMFDDHQVRELLPKNIFYIRSPQIPISYYIHSTPSAVLVEKGKVKLFNKVNNFNVLLNLLVMEEKKKVS</sequence>
<name>A0ABX7VQT9_9BACI</name>
<keyword evidence="1" id="KW-0812">Transmembrane</keyword>
<dbReference type="InterPro" id="IPR036249">
    <property type="entry name" value="Thioredoxin-like_sf"/>
</dbReference>
<feature type="transmembrane region" description="Helical" evidence="1">
    <location>
        <begin position="6"/>
        <end position="24"/>
    </location>
</feature>
<proteinExistence type="predicted"/>
<dbReference type="Gene3D" id="3.40.30.10">
    <property type="entry name" value="Glutaredoxin"/>
    <property type="match status" value="1"/>
</dbReference>
<gene>
    <name evidence="2" type="ORF">ERJ70_00330</name>
</gene>
<keyword evidence="1" id="KW-1133">Transmembrane helix</keyword>
<evidence type="ECO:0000313" key="2">
    <source>
        <dbReference type="EMBL" id="QTM97920.1"/>
    </source>
</evidence>
<keyword evidence="1" id="KW-0472">Membrane</keyword>
<dbReference type="Proteomes" id="UP000665043">
    <property type="component" value="Chromosome"/>
</dbReference>
<dbReference type="EMBL" id="CP046956">
    <property type="protein sequence ID" value="QTM97920.1"/>
    <property type="molecule type" value="Genomic_DNA"/>
</dbReference>